<evidence type="ECO:0000256" key="1">
    <source>
        <dbReference type="SAM" id="MobiDB-lite"/>
    </source>
</evidence>
<dbReference type="EMBL" id="JBGNYA010000001">
    <property type="protein sequence ID" value="MFA1612050.1"/>
    <property type="molecule type" value="Genomic_DNA"/>
</dbReference>
<evidence type="ECO:0000313" key="3">
    <source>
        <dbReference type="Proteomes" id="UP001570511"/>
    </source>
</evidence>
<feature type="compositionally biased region" description="Acidic residues" evidence="1">
    <location>
        <begin position="76"/>
        <end position="99"/>
    </location>
</feature>
<feature type="compositionally biased region" description="Basic and acidic residues" evidence="1">
    <location>
        <begin position="36"/>
        <end position="47"/>
    </location>
</feature>
<protein>
    <submittedName>
        <fullName evidence="2">Uncharacterized protein</fullName>
    </submittedName>
</protein>
<keyword evidence="3" id="KW-1185">Reference proteome</keyword>
<name>A0ABD5MIQ5_9EURY</name>
<accession>A0ABD5MIQ5</accession>
<dbReference type="RefSeq" id="WP_372390643.1">
    <property type="nucleotide sequence ID" value="NZ_JBGNYA010000001.1"/>
</dbReference>
<feature type="region of interest" description="Disordered" evidence="1">
    <location>
        <begin position="1"/>
        <end position="126"/>
    </location>
</feature>
<feature type="compositionally biased region" description="Low complexity" evidence="1">
    <location>
        <begin position="50"/>
        <end position="65"/>
    </location>
</feature>
<sequence length="158" mass="16647">MPRVRYTADGGHYRTNGVGFDPGDVRDVGPDLAEYLCDRDDFERVDEPSSDAAADGAGSEAAADASESEGEKSPDEPEGEASEAAAESDETEASDDEASSDAFDADTFLDRNVGPVTDDISAGEADEHLDALAEQADRVTVTDAIGERRAELDTQAQE</sequence>
<reference evidence="2 3" key="1">
    <citation type="submission" date="2024-08" db="EMBL/GenBank/DDBJ databases">
        <title>Halobellus sp. MBLA0158 whole genome sequence.</title>
        <authorList>
            <person name="Hwang C.Y."/>
            <person name="Cho E.-S."/>
            <person name="Seo M.-J."/>
        </authorList>
    </citation>
    <scope>NUCLEOTIDE SEQUENCE [LARGE SCALE GENOMIC DNA]</scope>
    <source>
        <strain evidence="2 3">MBLA0158</strain>
    </source>
</reference>
<comment type="caution">
    <text evidence="2">The sequence shown here is derived from an EMBL/GenBank/DDBJ whole genome shotgun (WGS) entry which is preliminary data.</text>
</comment>
<evidence type="ECO:0000313" key="2">
    <source>
        <dbReference type="EMBL" id="MFA1612050.1"/>
    </source>
</evidence>
<dbReference type="AlphaFoldDB" id="A0ABD5MIQ5"/>
<proteinExistence type="predicted"/>
<gene>
    <name evidence="2" type="ORF">OS889_13690</name>
</gene>
<organism evidence="2 3">
    <name type="scientific">Halobellus rubicundus</name>
    <dbReference type="NCBI Taxonomy" id="2996466"/>
    <lineage>
        <taxon>Archaea</taxon>
        <taxon>Methanobacteriati</taxon>
        <taxon>Methanobacteriota</taxon>
        <taxon>Stenosarchaea group</taxon>
        <taxon>Halobacteria</taxon>
        <taxon>Halobacteriales</taxon>
        <taxon>Haloferacaceae</taxon>
        <taxon>Halobellus</taxon>
    </lineage>
</organism>
<dbReference type="Proteomes" id="UP001570511">
    <property type="component" value="Unassembled WGS sequence"/>
</dbReference>